<dbReference type="GO" id="GO:0015074">
    <property type="term" value="P:DNA integration"/>
    <property type="evidence" value="ECO:0007669"/>
    <property type="project" value="InterPro"/>
</dbReference>
<feature type="domain" description="Integrase catalytic" evidence="1">
    <location>
        <begin position="22"/>
        <end position="75"/>
    </location>
</feature>
<sequence>MRLSKSFTKRLASSPLKEIGSLDNIFIERWFRSLKHEDLYLKDYQNVLELQVGIKHYVQFYNQRRYHQALNYKTPNQVFYADCNTFSGQGVNVA</sequence>
<reference evidence="2 3" key="1">
    <citation type="submission" date="2017-09" db="EMBL/GenBank/DDBJ databases">
        <title>Depth-based differentiation of microbial function through sediment-hosted aquifers and enrichment of novel symbionts in the deep terrestrial subsurface.</title>
        <authorList>
            <person name="Probst A.J."/>
            <person name="Ladd B."/>
            <person name="Jarett J.K."/>
            <person name="Geller-Mcgrath D.E."/>
            <person name="Sieber C.M."/>
            <person name="Emerson J.B."/>
            <person name="Anantharaman K."/>
            <person name="Thomas B.C."/>
            <person name="Malmstrom R."/>
            <person name="Stieglmeier M."/>
            <person name="Klingl A."/>
            <person name="Woyke T."/>
            <person name="Ryan C.M."/>
            <person name="Banfield J.F."/>
        </authorList>
    </citation>
    <scope>NUCLEOTIDE SEQUENCE [LARGE SCALE GENOMIC DNA]</scope>
    <source>
        <strain evidence="2">CG17_big_fil_post_rev_8_21_14_2_50_48_46</strain>
    </source>
</reference>
<dbReference type="Proteomes" id="UP000231019">
    <property type="component" value="Unassembled WGS sequence"/>
</dbReference>
<evidence type="ECO:0000313" key="2">
    <source>
        <dbReference type="EMBL" id="PIW14632.1"/>
    </source>
</evidence>
<dbReference type="AlphaFoldDB" id="A0A2M7FZC8"/>
<organism evidence="2 3">
    <name type="scientific">bacterium (Candidatus Blackallbacteria) CG17_big_fil_post_rev_8_21_14_2_50_48_46</name>
    <dbReference type="NCBI Taxonomy" id="2014261"/>
    <lineage>
        <taxon>Bacteria</taxon>
        <taxon>Candidatus Blackallbacteria</taxon>
    </lineage>
</organism>
<dbReference type="EMBL" id="PFFQ01000059">
    <property type="protein sequence ID" value="PIW14632.1"/>
    <property type="molecule type" value="Genomic_DNA"/>
</dbReference>
<comment type="caution">
    <text evidence="2">The sequence shown here is derived from an EMBL/GenBank/DDBJ whole genome shotgun (WGS) entry which is preliminary data.</text>
</comment>
<protein>
    <recommendedName>
        <fullName evidence="1">Integrase catalytic domain-containing protein</fullName>
    </recommendedName>
</protein>
<dbReference type="Pfam" id="PF13683">
    <property type="entry name" value="rve_3"/>
    <property type="match status" value="1"/>
</dbReference>
<dbReference type="Gene3D" id="3.30.420.10">
    <property type="entry name" value="Ribonuclease H-like superfamily/Ribonuclease H"/>
    <property type="match status" value="1"/>
</dbReference>
<dbReference type="SUPFAM" id="SSF53098">
    <property type="entry name" value="Ribonuclease H-like"/>
    <property type="match status" value="1"/>
</dbReference>
<evidence type="ECO:0000259" key="1">
    <source>
        <dbReference type="Pfam" id="PF13683"/>
    </source>
</evidence>
<dbReference type="InterPro" id="IPR001584">
    <property type="entry name" value="Integrase_cat-core"/>
</dbReference>
<proteinExistence type="predicted"/>
<evidence type="ECO:0000313" key="3">
    <source>
        <dbReference type="Proteomes" id="UP000231019"/>
    </source>
</evidence>
<dbReference type="InterPro" id="IPR036397">
    <property type="entry name" value="RNaseH_sf"/>
</dbReference>
<name>A0A2M7FZC8_9BACT</name>
<dbReference type="InterPro" id="IPR012337">
    <property type="entry name" value="RNaseH-like_sf"/>
</dbReference>
<dbReference type="GO" id="GO:0003676">
    <property type="term" value="F:nucleic acid binding"/>
    <property type="evidence" value="ECO:0007669"/>
    <property type="project" value="InterPro"/>
</dbReference>
<gene>
    <name evidence="2" type="ORF">COW36_21585</name>
</gene>
<accession>A0A2M7FZC8</accession>